<dbReference type="EMBL" id="AB996601">
    <property type="protein sequence ID" value="BAS01710.1"/>
    <property type="molecule type" value="Genomic_DNA"/>
</dbReference>
<protein>
    <submittedName>
        <fullName evidence="2">Uncharacterized protein</fullName>
    </submittedName>
</protein>
<geneLocation type="nucleomorph" evidence="2"/>
<sequence>MHKNVKKINTIIGSKIQFINTYKKPIIQLKISWKNDIYENKNIKTWEDSINISSEIIDKYELWIWKKITHKKNIKYIASGNFFFLFFFLHDNIQRNFSHYAPLLYNIPITNKIISSDIILEITDRENRTAVDIAVNYLLIKLIKLYLSKKIVYKQTKAIFQKIIILLKIRIFNLNQMVDLNSTDTYYNLVKILKLIFLWIFHITKEYDVYFYYKKITHKYSYLTLFNGCFKWITNNLFSENTSFTSKVFLIIKKTDIIISKRMYNKNHDYLCTKIYNSKISNWIKNGINNNDKVNHYTLKKSHSLINSLMLVSKY</sequence>
<accession>A0A0H5BKE7</accession>
<name>A0A0H5BKE7_9EUKA</name>
<dbReference type="AlphaFoldDB" id="A0A0H5BKE7"/>
<evidence type="ECO:0000256" key="1">
    <source>
        <dbReference type="SAM" id="Phobius"/>
    </source>
</evidence>
<organism evidence="2">
    <name type="scientific">Lotharella vacuolata</name>
    <dbReference type="NCBI Taxonomy" id="74820"/>
    <lineage>
        <taxon>Eukaryota</taxon>
        <taxon>Sar</taxon>
        <taxon>Rhizaria</taxon>
        <taxon>Cercozoa</taxon>
        <taxon>Chlorarachniophyceae</taxon>
        <taxon>Lotharella</taxon>
    </lineage>
</organism>
<keyword evidence="2" id="KW-0542">Nucleomorph</keyword>
<feature type="transmembrane region" description="Helical" evidence="1">
    <location>
        <begin position="73"/>
        <end position="90"/>
    </location>
</feature>
<proteinExistence type="predicted"/>
<evidence type="ECO:0000313" key="2">
    <source>
        <dbReference type="EMBL" id="BAS01710.1"/>
    </source>
</evidence>
<keyword evidence="1" id="KW-1133">Transmembrane helix</keyword>
<keyword evidence="1" id="KW-0472">Membrane</keyword>
<keyword evidence="1" id="KW-0812">Transmembrane</keyword>
<reference evidence="2" key="1">
    <citation type="journal article" date="2015" name="Genome Biol. Evol.">
        <title>Nucleomorph Genome Sequences of Two Chlorarachniophytes, Amorphochlora amoebiformis and Lotharella vacuolata.</title>
        <authorList>
            <person name="Suzuki S."/>
            <person name="Shirato S."/>
            <person name="Hirakawa Y."/>
            <person name="Ishida K."/>
        </authorList>
    </citation>
    <scope>NUCLEOTIDE SEQUENCE</scope>
    <source>
        <strain evidence="2">CCMP240</strain>
    </source>
</reference>